<name>I7J612_BABMR</name>
<reference evidence="5 6" key="2">
    <citation type="journal article" date="2013" name="PLoS ONE">
        <title>Whole genome mapping and re-organization of the nuclear and mitochondrial genomes of Babesia microti isolates.</title>
        <authorList>
            <person name="Cornillot E."/>
            <person name="Dassouli A."/>
            <person name="Garg A."/>
            <person name="Pachikara N."/>
            <person name="Randazzo S."/>
            <person name="Depoix D."/>
            <person name="Carcy B."/>
            <person name="Delbecq S."/>
            <person name="Frutos R."/>
            <person name="Silva J.C."/>
            <person name="Sutton R."/>
            <person name="Krause P.J."/>
            <person name="Mamoun C.B."/>
        </authorList>
    </citation>
    <scope>NUCLEOTIDE SEQUENCE [LARGE SCALE GENOMIC DNA]</scope>
    <source>
        <strain evidence="5 6">RI</strain>
    </source>
</reference>
<evidence type="ECO:0000256" key="3">
    <source>
        <dbReference type="ARBA" id="ARBA00023163"/>
    </source>
</evidence>
<dbReference type="InterPro" id="IPR037212">
    <property type="entry name" value="Med7/Med21-like"/>
</dbReference>
<comment type="subcellular location">
    <subcellularLocation>
        <location evidence="1">Nucleus</location>
    </subcellularLocation>
</comment>
<keyword evidence="6" id="KW-1185">Reference proteome</keyword>
<keyword evidence="2" id="KW-0805">Transcription regulation</keyword>
<evidence type="ECO:0000256" key="4">
    <source>
        <dbReference type="ARBA" id="ARBA00023242"/>
    </source>
</evidence>
<evidence type="ECO:0000313" key="6">
    <source>
        <dbReference type="Proteomes" id="UP000002899"/>
    </source>
</evidence>
<dbReference type="KEGG" id="bmic:BMR1_02g01145"/>
<dbReference type="EMBL" id="FO082872">
    <property type="protein sequence ID" value="CCF73392.1"/>
    <property type="molecule type" value="Genomic_DNA"/>
</dbReference>
<dbReference type="GO" id="GO:0016592">
    <property type="term" value="C:mediator complex"/>
    <property type="evidence" value="ECO:0007669"/>
    <property type="project" value="InterPro"/>
</dbReference>
<dbReference type="AlphaFoldDB" id="I7J612"/>
<proteinExistence type="predicted"/>
<accession>I7J612</accession>
<keyword evidence="3" id="KW-0804">Transcription</keyword>
<dbReference type="RefSeq" id="XP_012648001.1">
    <property type="nucleotide sequence ID" value="XM_012792547.1"/>
</dbReference>
<dbReference type="SUPFAM" id="SSF140718">
    <property type="entry name" value="Mediator hinge subcomplex-like"/>
    <property type="match status" value="1"/>
</dbReference>
<sequence>MSCVGCAISSSPPVRDPLSRLEYLLQNLLVNFTQIVTVVAPEASQSTQINTTELPDVIKEKITELTDKVIVILKAIDENIDFIPDSTIPLDEIRNCISKLHQENTSAAKELCQLEHIFDFAYRKARDLSTHATDTDKDDSNE</sequence>
<reference evidence="5 6" key="3">
    <citation type="journal article" date="2016" name="Sci. Rep.">
        <title>Genome-wide diversity and gene expression profiling of Babesia microti isolates identify polymorphic genes that mediate host-pathogen interactions.</title>
        <authorList>
            <person name="Silva J.C."/>
            <person name="Cornillot E."/>
            <person name="McCracken C."/>
            <person name="Usmani-Brown S."/>
            <person name="Dwivedi A."/>
            <person name="Ifeonu O.O."/>
            <person name="Crabtree J."/>
            <person name="Gotia H.T."/>
            <person name="Virji A.Z."/>
            <person name="Reynes C."/>
            <person name="Colinge J."/>
            <person name="Kumar V."/>
            <person name="Lawres L."/>
            <person name="Pazzi J.E."/>
            <person name="Pablo J.V."/>
            <person name="Hung C."/>
            <person name="Brancato J."/>
            <person name="Kumari P."/>
            <person name="Orvis J."/>
            <person name="Tretina K."/>
            <person name="Chibucos M."/>
            <person name="Ott S."/>
            <person name="Sadzewicz L."/>
            <person name="Sengamalay N."/>
            <person name="Shetty A.C."/>
            <person name="Su Q."/>
            <person name="Tallon L."/>
            <person name="Fraser C.M."/>
            <person name="Frutos R."/>
            <person name="Molina D.M."/>
            <person name="Krause P.J."/>
            <person name="Ben Mamoun C."/>
        </authorList>
    </citation>
    <scope>NUCLEOTIDE SEQUENCE [LARGE SCALE GENOMIC DNA]</scope>
    <source>
        <strain evidence="5 6">RI</strain>
    </source>
</reference>
<evidence type="ECO:0008006" key="7">
    <source>
        <dbReference type="Google" id="ProtNLM"/>
    </source>
</evidence>
<dbReference type="VEuPathDB" id="PiroplasmaDB:BMR1_02g01145"/>
<dbReference type="OrthoDB" id="361725at2759"/>
<gene>
    <name evidence="5" type="ORF">BMR1_02g01145</name>
</gene>
<reference evidence="5 6" key="1">
    <citation type="journal article" date="2012" name="Nucleic Acids Res.">
        <title>Sequencing of the smallest Apicomplexan genome from the human pathogen Babesia microti.</title>
        <authorList>
            <person name="Cornillot E."/>
            <person name="Hadj-Kaddour K."/>
            <person name="Dassouli A."/>
            <person name="Noel B."/>
            <person name="Ranwez V."/>
            <person name="Vacherie B."/>
            <person name="Augagneur Y."/>
            <person name="Bres V."/>
            <person name="Duclos A."/>
            <person name="Randazzo S."/>
            <person name="Carcy B."/>
            <person name="Debierre-Grockiego F."/>
            <person name="Delbecq S."/>
            <person name="Moubri-Menage K."/>
            <person name="Shams-Eldin H."/>
            <person name="Usmani-Brown S."/>
            <person name="Bringaud F."/>
            <person name="Wincker P."/>
            <person name="Vivares C.P."/>
            <person name="Schwarz R.T."/>
            <person name="Schetters T.P."/>
            <person name="Krause P.J."/>
            <person name="Gorenflot A."/>
            <person name="Berry V."/>
            <person name="Barbe V."/>
            <person name="Ben Mamoun C."/>
        </authorList>
    </citation>
    <scope>NUCLEOTIDE SEQUENCE [LARGE SCALE GENOMIC DNA]</scope>
    <source>
        <strain evidence="5 6">RI</strain>
    </source>
</reference>
<evidence type="ECO:0000313" key="5">
    <source>
        <dbReference type="EMBL" id="CCF73392.1"/>
    </source>
</evidence>
<evidence type="ECO:0000256" key="2">
    <source>
        <dbReference type="ARBA" id="ARBA00023015"/>
    </source>
</evidence>
<evidence type="ECO:0000256" key="1">
    <source>
        <dbReference type="ARBA" id="ARBA00004123"/>
    </source>
</evidence>
<protein>
    <recommendedName>
        <fullName evidence="7">Mediator of RNA polymerase II transcription subunit 21</fullName>
    </recommendedName>
</protein>
<organism evidence="5 6">
    <name type="scientific">Babesia microti (strain RI)</name>
    <dbReference type="NCBI Taxonomy" id="1133968"/>
    <lineage>
        <taxon>Eukaryota</taxon>
        <taxon>Sar</taxon>
        <taxon>Alveolata</taxon>
        <taxon>Apicomplexa</taxon>
        <taxon>Aconoidasida</taxon>
        <taxon>Piroplasmida</taxon>
        <taxon>Babesiidae</taxon>
        <taxon>Babesia</taxon>
    </lineage>
</organism>
<dbReference type="Proteomes" id="UP000002899">
    <property type="component" value="Chromosome II"/>
</dbReference>
<keyword evidence="4" id="KW-0539">Nucleus</keyword>
<dbReference type="GeneID" id="24424016"/>